<dbReference type="Gene3D" id="3.40.50.2300">
    <property type="match status" value="1"/>
</dbReference>
<dbReference type="PROSITE" id="PS50110">
    <property type="entry name" value="RESPONSE_REGULATORY"/>
    <property type="match status" value="1"/>
</dbReference>
<dbReference type="PANTHER" id="PTHR44591:SF3">
    <property type="entry name" value="RESPONSE REGULATORY DOMAIN-CONTAINING PROTEIN"/>
    <property type="match status" value="1"/>
</dbReference>
<evidence type="ECO:0000256" key="1">
    <source>
        <dbReference type="ARBA" id="ARBA00022553"/>
    </source>
</evidence>
<dbReference type="SUPFAM" id="SSF52172">
    <property type="entry name" value="CheY-like"/>
    <property type="match status" value="1"/>
</dbReference>
<protein>
    <recommendedName>
        <fullName evidence="3">Response regulatory domain-containing protein</fullName>
    </recommendedName>
</protein>
<dbReference type="Proteomes" id="UP000249739">
    <property type="component" value="Unassembled WGS sequence"/>
</dbReference>
<dbReference type="InterPro" id="IPR011006">
    <property type="entry name" value="CheY-like_superfamily"/>
</dbReference>
<dbReference type="GO" id="GO:0000160">
    <property type="term" value="P:phosphorelay signal transduction system"/>
    <property type="evidence" value="ECO:0007669"/>
    <property type="project" value="InterPro"/>
</dbReference>
<dbReference type="InterPro" id="IPR050595">
    <property type="entry name" value="Bact_response_regulator"/>
</dbReference>
<feature type="modified residue" description="4-aspartylphosphate" evidence="2">
    <location>
        <position position="63"/>
    </location>
</feature>
<evidence type="ECO:0000313" key="5">
    <source>
        <dbReference type="Proteomes" id="UP000249739"/>
    </source>
</evidence>
<proteinExistence type="predicted"/>
<dbReference type="InterPro" id="IPR001789">
    <property type="entry name" value="Sig_transdc_resp-reg_receiver"/>
</dbReference>
<dbReference type="EMBL" id="QFOT01000124">
    <property type="protein sequence ID" value="PZP54599.1"/>
    <property type="molecule type" value="Genomic_DNA"/>
</dbReference>
<name>A0A2W5HLE8_9BACT</name>
<evidence type="ECO:0000256" key="2">
    <source>
        <dbReference type="PROSITE-ProRule" id="PRU00169"/>
    </source>
</evidence>
<organism evidence="4 5">
    <name type="scientific">Micavibrio aeruginosavorus</name>
    <dbReference type="NCBI Taxonomy" id="349221"/>
    <lineage>
        <taxon>Bacteria</taxon>
        <taxon>Pseudomonadati</taxon>
        <taxon>Bdellovibrionota</taxon>
        <taxon>Bdellovibrionia</taxon>
        <taxon>Bdellovibrionales</taxon>
        <taxon>Pseudobdellovibrionaceae</taxon>
        <taxon>Micavibrio</taxon>
    </lineage>
</organism>
<evidence type="ECO:0000259" key="3">
    <source>
        <dbReference type="PROSITE" id="PS50110"/>
    </source>
</evidence>
<dbReference type="SMART" id="SM00448">
    <property type="entry name" value="REC"/>
    <property type="match status" value="1"/>
</dbReference>
<dbReference type="PANTHER" id="PTHR44591">
    <property type="entry name" value="STRESS RESPONSE REGULATOR PROTEIN 1"/>
    <property type="match status" value="1"/>
</dbReference>
<keyword evidence="1 2" id="KW-0597">Phosphoprotein</keyword>
<feature type="domain" description="Response regulatory" evidence="3">
    <location>
        <begin position="13"/>
        <end position="128"/>
    </location>
</feature>
<sequence>MASVTPPPGSSGKVLIVEDDSTLRRAAVELFKALGYETVTAGDGITALSLLNEQPDIGCIFSDVVMPRGMTGVELVEKARELRPGIKILLASGYPFEKLDMPLSIDETCFISKPYRTAQLAEKLGAMKN</sequence>
<reference evidence="4 5" key="1">
    <citation type="submission" date="2017-08" db="EMBL/GenBank/DDBJ databases">
        <title>Infants hospitalized years apart are colonized by the same room-sourced microbial strains.</title>
        <authorList>
            <person name="Brooks B."/>
            <person name="Olm M.R."/>
            <person name="Firek B.A."/>
            <person name="Baker R."/>
            <person name="Thomas B.C."/>
            <person name="Morowitz M.J."/>
            <person name="Banfield J.F."/>
        </authorList>
    </citation>
    <scope>NUCLEOTIDE SEQUENCE [LARGE SCALE GENOMIC DNA]</scope>
    <source>
        <strain evidence="4">S2_006_000_R2_64</strain>
    </source>
</reference>
<accession>A0A2W5HLE8</accession>
<gene>
    <name evidence="4" type="ORF">DI586_09420</name>
</gene>
<comment type="caution">
    <text evidence="4">The sequence shown here is derived from an EMBL/GenBank/DDBJ whole genome shotgun (WGS) entry which is preliminary data.</text>
</comment>
<dbReference type="Pfam" id="PF00072">
    <property type="entry name" value="Response_reg"/>
    <property type="match status" value="1"/>
</dbReference>
<evidence type="ECO:0000313" key="4">
    <source>
        <dbReference type="EMBL" id="PZP54599.1"/>
    </source>
</evidence>
<dbReference type="AlphaFoldDB" id="A0A2W5HLE8"/>